<dbReference type="SUPFAM" id="SSF54171">
    <property type="entry name" value="DNA-binding domain"/>
    <property type="match status" value="1"/>
</dbReference>
<evidence type="ECO:0000256" key="5">
    <source>
        <dbReference type="ARBA" id="ARBA00023242"/>
    </source>
</evidence>
<dbReference type="Proteomes" id="UP000289738">
    <property type="component" value="Chromosome A04"/>
</dbReference>
<dbReference type="OrthoDB" id="1409824at2759"/>
<gene>
    <name evidence="9" type="ORF">Ahy_A04g017792</name>
</gene>
<keyword evidence="4" id="KW-0804">Transcription</keyword>
<keyword evidence="2" id="KW-0805">Transcription regulation</keyword>
<dbReference type="AlphaFoldDB" id="A0A445DC19"/>
<comment type="similarity">
    <text evidence="6">Belongs to the AP2/ERF transcription factor family. ERF subfamily.</text>
</comment>
<dbReference type="PANTHER" id="PTHR31190:SF274">
    <property type="entry name" value="ETHYLENE-RESPONSIVE TRANSCRIPTION FACTOR 13"/>
    <property type="match status" value="1"/>
</dbReference>
<dbReference type="FunFam" id="3.30.730.10:FF:000001">
    <property type="entry name" value="Ethylene-responsive transcription factor 2"/>
    <property type="match status" value="1"/>
</dbReference>
<name>A0A445DC19_ARAHY</name>
<dbReference type="GO" id="GO:0003700">
    <property type="term" value="F:DNA-binding transcription factor activity"/>
    <property type="evidence" value="ECO:0007669"/>
    <property type="project" value="InterPro"/>
</dbReference>
<comment type="caution">
    <text evidence="9">The sequence shown here is derived from an EMBL/GenBank/DDBJ whole genome shotgun (WGS) entry which is preliminary data.</text>
</comment>
<evidence type="ECO:0000259" key="8">
    <source>
        <dbReference type="PROSITE" id="PS51032"/>
    </source>
</evidence>
<dbReference type="PRINTS" id="PR00367">
    <property type="entry name" value="ETHRSPELEMNT"/>
</dbReference>
<dbReference type="InterPro" id="IPR044808">
    <property type="entry name" value="ERF_plant"/>
</dbReference>
<comment type="subcellular location">
    <subcellularLocation>
        <location evidence="1">Nucleus</location>
    </subcellularLocation>
</comment>
<keyword evidence="3" id="KW-0238">DNA-binding</keyword>
<feature type="region of interest" description="Disordered" evidence="7">
    <location>
        <begin position="145"/>
        <end position="186"/>
    </location>
</feature>
<evidence type="ECO:0000256" key="6">
    <source>
        <dbReference type="ARBA" id="ARBA00024343"/>
    </source>
</evidence>
<accession>A0A445DC19</accession>
<evidence type="ECO:0000256" key="2">
    <source>
        <dbReference type="ARBA" id="ARBA00023015"/>
    </source>
</evidence>
<dbReference type="Gene3D" id="3.30.730.10">
    <property type="entry name" value="AP2/ERF domain"/>
    <property type="match status" value="1"/>
</dbReference>
<dbReference type="SMART" id="SM00380">
    <property type="entry name" value="AP2"/>
    <property type="match status" value="1"/>
</dbReference>
<evidence type="ECO:0000256" key="7">
    <source>
        <dbReference type="SAM" id="MobiDB-lite"/>
    </source>
</evidence>
<dbReference type="CDD" id="cd00018">
    <property type="entry name" value="AP2"/>
    <property type="match status" value="1"/>
</dbReference>
<dbReference type="InterPro" id="IPR036955">
    <property type="entry name" value="AP2/ERF_dom_sf"/>
</dbReference>
<dbReference type="PROSITE" id="PS51032">
    <property type="entry name" value="AP2_ERF"/>
    <property type="match status" value="1"/>
</dbReference>
<dbReference type="SMR" id="A0A445DC19"/>
<dbReference type="GO" id="GO:0009873">
    <property type="term" value="P:ethylene-activated signaling pathway"/>
    <property type="evidence" value="ECO:0007669"/>
    <property type="project" value="InterPro"/>
</dbReference>
<dbReference type="GO" id="GO:0005634">
    <property type="term" value="C:nucleus"/>
    <property type="evidence" value="ECO:0007669"/>
    <property type="project" value="UniProtKB-SubCell"/>
</dbReference>
<evidence type="ECO:0000256" key="1">
    <source>
        <dbReference type="ARBA" id="ARBA00004123"/>
    </source>
</evidence>
<evidence type="ECO:0000256" key="3">
    <source>
        <dbReference type="ARBA" id="ARBA00023125"/>
    </source>
</evidence>
<evidence type="ECO:0000313" key="9">
    <source>
        <dbReference type="EMBL" id="RYR60734.1"/>
    </source>
</evidence>
<keyword evidence="5" id="KW-0539">Nucleus</keyword>
<feature type="compositionally biased region" description="Low complexity" evidence="7">
    <location>
        <begin position="165"/>
        <end position="174"/>
    </location>
</feature>
<dbReference type="EMBL" id="SDMP01000004">
    <property type="protein sequence ID" value="RYR60734.1"/>
    <property type="molecule type" value="Genomic_DNA"/>
</dbReference>
<dbReference type="PANTHER" id="PTHR31190">
    <property type="entry name" value="DNA-BINDING DOMAIN"/>
    <property type="match status" value="1"/>
</dbReference>
<dbReference type="Pfam" id="PF00847">
    <property type="entry name" value="AP2"/>
    <property type="match status" value="1"/>
</dbReference>
<proteinExistence type="inferred from homology"/>
<sequence>MASITIMDSSESAYLEYIQQYLLENDSIIFTNDLKMDDSKSCQSGSNPNCDSIFYTTSHSESSPTGASAEREVHAPPTWKRYRGVRRRPWGKFAAEIRDPKKNGARVWLGTYETEEKAAIAYDKAAFKMRGRKAKLNFPHLIGSDDKPVLSSEPMRASAVKRISPEPSLPSSPSSEDDSNSPGSKRRRNLADLLNKIAKNRNQANKVVKMDPEANVADYWLNDEFNMILV</sequence>
<keyword evidence="10" id="KW-1185">Reference proteome</keyword>
<dbReference type="GO" id="GO:0003677">
    <property type="term" value="F:DNA binding"/>
    <property type="evidence" value="ECO:0007669"/>
    <property type="project" value="UniProtKB-KW"/>
</dbReference>
<dbReference type="STRING" id="3818.A0A445DC19"/>
<evidence type="ECO:0000256" key="4">
    <source>
        <dbReference type="ARBA" id="ARBA00023163"/>
    </source>
</evidence>
<protein>
    <recommendedName>
        <fullName evidence="8">AP2/ERF domain-containing protein</fullName>
    </recommendedName>
</protein>
<evidence type="ECO:0000313" key="10">
    <source>
        <dbReference type="Proteomes" id="UP000289738"/>
    </source>
</evidence>
<dbReference type="Gramene" id="arahy.Tifrunner.gnm2.ann2.Ah04g388100.1">
    <property type="protein sequence ID" value="arahy.Tifrunner.gnm2.ann2.Ah04g388100.1-CDS-1"/>
    <property type="gene ID" value="arahy.Tifrunner.gnm2.ann2.Ah04g388100"/>
</dbReference>
<dbReference type="InterPro" id="IPR016177">
    <property type="entry name" value="DNA-bd_dom_sf"/>
</dbReference>
<feature type="domain" description="AP2/ERF" evidence="8">
    <location>
        <begin position="81"/>
        <end position="139"/>
    </location>
</feature>
<organism evidence="9 10">
    <name type="scientific">Arachis hypogaea</name>
    <name type="common">Peanut</name>
    <dbReference type="NCBI Taxonomy" id="3818"/>
    <lineage>
        <taxon>Eukaryota</taxon>
        <taxon>Viridiplantae</taxon>
        <taxon>Streptophyta</taxon>
        <taxon>Embryophyta</taxon>
        <taxon>Tracheophyta</taxon>
        <taxon>Spermatophyta</taxon>
        <taxon>Magnoliopsida</taxon>
        <taxon>eudicotyledons</taxon>
        <taxon>Gunneridae</taxon>
        <taxon>Pentapetalae</taxon>
        <taxon>rosids</taxon>
        <taxon>fabids</taxon>
        <taxon>Fabales</taxon>
        <taxon>Fabaceae</taxon>
        <taxon>Papilionoideae</taxon>
        <taxon>50 kb inversion clade</taxon>
        <taxon>dalbergioids sensu lato</taxon>
        <taxon>Dalbergieae</taxon>
        <taxon>Pterocarpus clade</taxon>
        <taxon>Arachis</taxon>
    </lineage>
</organism>
<dbReference type="InterPro" id="IPR001471">
    <property type="entry name" value="AP2/ERF_dom"/>
</dbReference>
<reference evidence="9 10" key="1">
    <citation type="submission" date="2019-01" db="EMBL/GenBank/DDBJ databases">
        <title>Sequencing of cultivated peanut Arachis hypogaea provides insights into genome evolution and oil improvement.</title>
        <authorList>
            <person name="Chen X."/>
        </authorList>
    </citation>
    <scope>NUCLEOTIDE SEQUENCE [LARGE SCALE GENOMIC DNA]</scope>
    <source>
        <strain evidence="10">cv. Fuhuasheng</strain>
        <tissue evidence="9">Leaves</tissue>
    </source>
</reference>